<evidence type="ECO:0000313" key="2">
    <source>
        <dbReference type="EMBL" id="PNJ56217.1"/>
    </source>
</evidence>
<feature type="compositionally biased region" description="Basic and acidic residues" evidence="1">
    <location>
        <begin position="1"/>
        <end position="11"/>
    </location>
</feature>
<gene>
    <name evidence="2" type="ORF">CR201_G0018943</name>
</gene>
<accession>A0A2J8VFD6</accession>
<dbReference type="AlphaFoldDB" id="A0A2J8VFD6"/>
<dbReference type="EMBL" id="NDHI03003420">
    <property type="protein sequence ID" value="PNJ56217.1"/>
    <property type="molecule type" value="Genomic_DNA"/>
</dbReference>
<reference evidence="2" key="1">
    <citation type="submission" date="2017-12" db="EMBL/GenBank/DDBJ databases">
        <title>High-resolution comparative analysis of great ape genomes.</title>
        <authorList>
            <person name="Pollen A."/>
            <person name="Hastie A."/>
            <person name="Hormozdiari F."/>
            <person name="Dougherty M."/>
            <person name="Liu R."/>
            <person name="Chaisson M."/>
            <person name="Hoppe E."/>
            <person name="Hill C."/>
            <person name="Pang A."/>
            <person name="Hillier L."/>
            <person name="Baker C."/>
            <person name="Armstrong J."/>
            <person name="Shendure J."/>
            <person name="Paten B."/>
            <person name="Wilson R."/>
            <person name="Chao H."/>
            <person name="Schneider V."/>
            <person name="Ventura M."/>
            <person name="Kronenberg Z."/>
            <person name="Murali S."/>
            <person name="Gordon D."/>
            <person name="Cantsilieris S."/>
            <person name="Munson K."/>
            <person name="Nelson B."/>
            <person name="Raja A."/>
            <person name="Underwood J."/>
            <person name="Diekhans M."/>
            <person name="Fiddes I."/>
            <person name="Haussler D."/>
            <person name="Eichler E."/>
        </authorList>
    </citation>
    <scope>NUCLEOTIDE SEQUENCE [LARGE SCALE GENOMIC DNA]</scope>
    <source>
        <strain evidence="2">Susie</strain>
    </source>
</reference>
<organism evidence="2">
    <name type="scientific">Pongo abelii</name>
    <name type="common">Sumatran orangutan</name>
    <name type="synonym">Pongo pygmaeus abelii</name>
    <dbReference type="NCBI Taxonomy" id="9601"/>
    <lineage>
        <taxon>Eukaryota</taxon>
        <taxon>Metazoa</taxon>
        <taxon>Chordata</taxon>
        <taxon>Craniata</taxon>
        <taxon>Vertebrata</taxon>
        <taxon>Euteleostomi</taxon>
        <taxon>Mammalia</taxon>
        <taxon>Eutheria</taxon>
        <taxon>Euarchontoglires</taxon>
        <taxon>Primates</taxon>
        <taxon>Haplorrhini</taxon>
        <taxon>Catarrhini</taxon>
        <taxon>Hominidae</taxon>
        <taxon>Pongo</taxon>
    </lineage>
</organism>
<feature type="region of interest" description="Disordered" evidence="1">
    <location>
        <begin position="1"/>
        <end position="50"/>
    </location>
</feature>
<name>A0A2J8VFD6_PONAB</name>
<feature type="non-terminal residue" evidence="2">
    <location>
        <position position="1"/>
    </location>
</feature>
<proteinExistence type="predicted"/>
<protein>
    <submittedName>
        <fullName evidence="2">RORC isoform 2</fullName>
    </submittedName>
</protein>
<evidence type="ECO:0000256" key="1">
    <source>
        <dbReference type="SAM" id="MobiDB-lite"/>
    </source>
</evidence>
<sequence>QRQHQASRENVGHWAVSREGQNVRPSLAPPMVQVRNPLRAGSQGYRLGQL</sequence>
<comment type="caution">
    <text evidence="2">The sequence shown here is derived from an EMBL/GenBank/DDBJ whole genome shotgun (WGS) entry which is preliminary data.</text>
</comment>